<keyword evidence="1" id="KW-0472">Membrane</keyword>
<evidence type="ECO:0000256" key="1">
    <source>
        <dbReference type="SAM" id="Phobius"/>
    </source>
</evidence>
<proteinExistence type="predicted"/>
<gene>
    <name evidence="2" type="ORF">GCM10010345_71540</name>
</gene>
<evidence type="ECO:0000313" key="2">
    <source>
        <dbReference type="EMBL" id="GHA56720.1"/>
    </source>
</evidence>
<dbReference type="EMBL" id="BMVN01000037">
    <property type="protein sequence ID" value="GHA56720.1"/>
    <property type="molecule type" value="Genomic_DNA"/>
</dbReference>
<protein>
    <recommendedName>
        <fullName evidence="4">ABC transporter</fullName>
    </recommendedName>
</protein>
<dbReference type="Proteomes" id="UP000653644">
    <property type="component" value="Unassembled WGS sequence"/>
</dbReference>
<organism evidence="2 3">
    <name type="scientific">Streptomyces canarius</name>
    <dbReference type="NCBI Taxonomy" id="285453"/>
    <lineage>
        <taxon>Bacteria</taxon>
        <taxon>Bacillati</taxon>
        <taxon>Actinomycetota</taxon>
        <taxon>Actinomycetes</taxon>
        <taxon>Kitasatosporales</taxon>
        <taxon>Streptomycetaceae</taxon>
        <taxon>Streptomyces</taxon>
    </lineage>
</organism>
<reference evidence="3" key="1">
    <citation type="journal article" date="2019" name="Int. J. Syst. Evol. Microbiol.">
        <title>The Global Catalogue of Microorganisms (GCM) 10K type strain sequencing project: providing services to taxonomists for standard genome sequencing and annotation.</title>
        <authorList>
            <consortium name="The Broad Institute Genomics Platform"/>
            <consortium name="The Broad Institute Genome Sequencing Center for Infectious Disease"/>
            <person name="Wu L."/>
            <person name="Ma J."/>
        </authorList>
    </citation>
    <scope>NUCLEOTIDE SEQUENCE [LARGE SCALE GENOMIC DNA]</scope>
    <source>
        <strain evidence="3">JCM 4733</strain>
    </source>
</reference>
<feature type="transmembrane region" description="Helical" evidence="1">
    <location>
        <begin position="163"/>
        <end position="181"/>
    </location>
</feature>
<feature type="transmembrane region" description="Helical" evidence="1">
    <location>
        <begin position="49"/>
        <end position="73"/>
    </location>
</feature>
<evidence type="ECO:0000313" key="3">
    <source>
        <dbReference type="Proteomes" id="UP000653644"/>
    </source>
</evidence>
<evidence type="ECO:0008006" key="4">
    <source>
        <dbReference type="Google" id="ProtNLM"/>
    </source>
</evidence>
<keyword evidence="3" id="KW-1185">Reference proteome</keyword>
<accession>A0ABQ3D5M2</accession>
<name>A0ABQ3D5M2_9ACTN</name>
<dbReference type="RefSeq" id="WP_189892945.1">
    <property type="nucleotide sequence ID" value="NZ_BMVN01000037.1"/>
</dbReference>
<feature type="transmembrane region" description="Helical" evidence="1">
    <location>
        <begin position="131"/>
        <end position="156"/>
    </location>
</feature>
<comment type="caution">
    <text evidence="2">The sequence shown here is derived from an EMBL/GenBank/DDBJ whole genome shotgun (WGS) entry which is preliminary data.</text>
</comment>
<sequence length="293" mass="31352">MLAVTAAGVAWIAQQRGHLISYLHQHGWPHTDMESWATNFGPYENPLSNASTVLGLFMPVLLGVFLGAPLIAGDLEHGTGRLIVSQTVSRSRWLVTKLGMILLVVAVCATTLCTAFHWWWQPAGKASSPLYWLAGSTAGPLPVALAVFTTAVGAATGLLLRRVLLSMVVTFGLAVAVQYVWATSWPRLGTAVTATTRAGVTDGAFPSLPEAAYDIDQSYLTGAGDTLDPGLCALKDDRAISACLQQHDVVGWSVKYLPASQMTPLMWTASAILVALTAVVTAYVLWWGNKRLY</sequence>
<feature type="transmembrane region" description="Helical" evidence="1">
    <location>
        <begin position="94"/>
        <end position="119"/>
    </location>
</feature>
<keyword evidence="1" id="KW-0812">Transmembrane</keyword>
<keyword evidence="1" id="KW-1133">Transmembrane helix</keyword>
<feature type="transmembrane region" description="Helical" evidence="1">
    <location>
        <begin position="265"/>
        <end position="286"/>
    </location>
</feature>